<dbReference type="GO" id="GO:0016020">
    <property type="term" value="C:membrane"/>
    <property type="evidence" value="ECO:0007669"/>
    <property type="project" value="UniProtKB-SubCell"/>
</dbReference>
<keyword evidence="4 10" id="KW-1133">Transmembrane helix</keyword>
<sequence>MHTDRRSYDTSSQDGSLPEEKEQLISSSPPWPLYETRGWFYSRTHILLLYALNLVLLVAVAVLAARLSHQPFLDPTLGVYSPANEAVEWIKEIKFTSALFSRTPYMGFPTDETDQLWLDLYDSVAISKITKEEAELLPHPTLAIPGTDDYLVQLDVFHQLHCVDDLRKLLWPERYPGLEELKDENGVIDREQHAFLHWDHCIDALRQTIMCHADISPISWRVNMPGNHMIIPQLSTTHTCRNFTKVREWAEAHSAGEWNYRVPDDMLDDVVRTAGFDQAPDEDIQHLYKLFPGDTFFKYWRDHPAEAEAARKAPAEKGGES</sequence>
<comment type="subcellular location">
    <subcellularLocation>
        <location evidence="1">Membrane</location>
        <topology evidence="1">Single-pass membrane protein</topology>
    </subcellularLocation>
</comment>
<evidence type="ECO:0000256" key="9">
    <source>
        <dbReference type="SAM" id="MobiDB-lite"/>
    </source>
</evidence>
<proteinExistence type="inferred from homology"/>
<comment type="similarity">
    <text evidence="8">Belongs to the ustYa family.</text>
</comment>
<evidence type="ECO:0000256" key="3">
    <source>
        <dbReference type="ARBA" id="ARBA00022692"/>
    </source>
</evidence>
<evidence type="ECO:0000256" key="2">
    <source>
        <dbReference type="ARBA" id="ARBA00004685"/>
    </source>
</evidence>
<dbReference type="GO" id="GO:0043386">
    <property type="term" value="P:mycotoxin biosynthetic process"/>
    <property type="evidence" value="ECO:0007669"/>
    <property type="project" value="InterPro"/>
</dbReference>
<dbReference type="PANTHER" id="PTHR33365">
    <property type="entry name" value="YALI0B05434P"/>
    <property type="match status" value="1"/>
</dbReference>
<reference evidence="11" key="1">
    <citation type="journal article" date="2023" name="Mol. Phylogenet. Evol.">
        <title>Genome-scale phylogeny and comparative genomics of the fungal order Sordariales.</title>
        <authorList>
            <person name="Hensen N."/>
            <person name="Bonometti L."/>
            <person name="Westerberg I."/>
            <person name="Brannstrom I.O."/>
            <person name="Guillou S."/>
            <person name="Cros-Aarteil S."/>
            <person name="Calhoun S."/>
            <person name="Haridas S."/>
            <person name="Kuo A."/>
            <person name="Mondo S."/>
            <person name="Pangilinan J."/>
            <person name="Riley R."/>
            <person name="LaButti K."/>
            <person name="Andreopoulos B."/>
            <person name="Lipzen A."/>
            <person name="Chen C."/>
            <person name="Yan M."/>
            <person name="Daum C."/>
            <person name="Ng V."/>
            <person name="Clum A."/>
            <person name="Steindorff A."/>
            <person name="Ohm R.A."/>
            <person name="Martin F."/>
            <person name="Silar P."/>
            <person name="Natvig D.O."/>
            <person name="Lalanne C."/>
            <person name="Gautier V."/>
            <person name="Ament-Velasquez S.L."/>
            <person name="Kruys A."/>
            <person name="Hutchinson M.I."/>
            <person name="Powell A.J."/>
            <person name="Barry K."/>
            <person name="Miller A.N."/>
            <person name="Grigoriev I.V."/>
            <person name="Debuchy R."/>
            <person name="Gladieux P."/>
            <person name="Hiltunen Thoren M."/>
            <person name="Johannesson H."/>
        </authorList>
    </citation>
    <scope>NUCLEOTIDE SEQUENCE</scope>
    <source>
        <strain evidence="11">CBS 532.94</strain>
    </source>
</reference>
<evidence type="ECO:0000256" key="6">
    <source>
        <dbReference type="ARBA" id="ARBA00023136"/>
    </source>
</evidence>
<evidence type="ECO:0000256" key="5">
    <source>
        <dbReference type="ARBA" id="ARBA00023026"/>
    </source>
</evidence>
<dbReference type="PANTHER" id="PTHR33365:SF4">
    <property type="entry name" value="CYCLOCHLOROTINE BIOSYNTHESIS PROTEIN O"/>
    <property type="match status" value="1"/>
</dbReference>
<dbReference type="Pfam" id="PF11807">
    <property type="entry name" value="UstYa"/>
    <property type="match status" value="1"/>
</dbReference>
<keyword evidence="6 10" id="KW-0472">Membrane</keyword>
<keyword evidence="3 10" id="KW-0812">Transmembrane</keyword>
<dbReference type="AlphaFoldDB" id="A0AAN7HEI6"/>
<reference evidence="11" key="2">
    <citation type="submission" date="2023-05" db="EMBL/GenBank/DDBJ databases">
        <authorList>
            <consortium name="Lawrence Berkeley National Laboratory"/>
            <person name="Steindorff A."/>
            <person name="Hensen N."/>
            <person name="Bonometti L."/>
            <person name="Westerberg I."/>
            <person name="Brannstrom I.O."/>
            <person name="Guillou S."/>
            <person name="Cros-Aarteil S."/>
            <person name="Calhoun S."/>
            <person name="Haridas S."/>
            <person name="Kuo A."/>
            <person name="Mondo S."/>
            <person name="Pangilinan J."/>
            <person name="Riley R."/>
            <person name="Labutti K."/>
            <person name="Andreopoulos B."/>
            <person name="Lipzen A."/>
            <person name="Chen C."/>
            <person name="Yanf M."/>
            <person name="Daum C."/>
            <person name="Ng V."/>
            <person name="Clum A."/>
            <person name="Ohm R."/>
            <person name="Martin F."/>
            <person name="Silar P."/>
            <person name="Natvig D."/>
            <person name="Lalanne C."/>
            <person name="Gautier V."/>
            <person name="Ament-Velasquez S.L."/>
            <person name="Kruys A."/>
            <person name="Hutchinson M.I."/>
            <person name="Powell A.J."/>
            <person name="Barry K."/>
            <person name="Miller A.N."/>
            <person name="Grigoriev I.V."/>
            <person name="Debuchy R."/>
            <person name="Gladieux P."/>
            <person name="Thoren M.H."/>
            <person name="Johannesson H."/>
        </authorList>
    </citation>
    <scope>NUCLEOTIDE SEQUENCE</scope>
    <source>
        <strain evidence="11">CBS 532.94</strain>
    </source>
</reference>
<evidence type="ECO:0000313" key="11">
    <source>
        <dbReference type="EMBL" id="KAK4240933.1"/>
    </source>
</evidence>
<accession>A0AAN7HEI6</accession>
<feature type="region of interest" description="Disordered" evidence="9">
    <location>
        <begin position="1"/>
        <end position="24"/>
    </location>
</feature>
<protein>
    <submittedName>
        <fullName evidence="11">Uncharacterized protein</fullName>
    </submittedName>
</protein>
<evidence type="ECO:0000256" key="7">
    <source>
        <dbReference type="ARBA" id="ARBA00023180"/>
    </source>
</evidence>
<keyword evidence="5" id="KW-0843">Virulence</keyword>
<dbReference type="EMBL" id="MU860030">
    <property type="protein sequence ID" value="KAK4240933.1"/>
    <property type="molecule type" value="Genomic_DNA"/>
</dbReference>
<evidence type="ECO:0000256" key="1">
    <source>
        <dbReference type="ARBA" id="ARBA00004167"/>
    </source>
</evidence>
<evidence type="ECO:0000313" key="12">
    <source>
        <dbReference type="Proteomes" id="UP001303760"/>
    </source>
</evidence>
<evidence type="ECO:0000256" key="10">
    <source>
        <dbReference type="SAM" id="Phobius"/>
    </source>
</evidence>
<gene>
    <name evidence="11" type="ORF">C8A03DRAFT_30900</name>
</gene>
<keyword evidence="12" id="KW-1185">Reference proteome</keyword>
<comment type="caution">
    <text evidence="11">The sequence shown here is derived from an EMBL/GenBank/DDBJ whole genome shotgun (WGS) entry which is preliminary data.</text>
</comment>
<keyword evidence="7" id="KW-0325">Glycoprotein</keyword>
<dbReference type="InterPro" id="IPR021765">
    <property type="entry name" value="UstYa-like"/>
</dbReference>
<name>A0AAN7HEI6_9PEZI</name>
<feature type="transmembrane region" description="Helical" evidence="10">
    <location>
        <begin position="47"/>
        <end position="67"/>
    </location>
</feature>
<organism evidence="11 12">
    <name type="scientific">Achaetomium macrosporum</name>
    <dbReference type="NCBI Taxonomy" id="79813"/>
    <lineage>
        <taxon>Eukaryota</taxon>
        <taxon>Fungi</taxon>
        <taxon>Dikarya</taxon>
        <taxon>Ascomycota</taxon>
        <taxon>Pezizomycotina</taxon>
        <taxon>Sordariomycetes</taxon>
        <taxon>Sordariomycetidae</taxon>
        <taxon>Sordariales</taxon>
        <taxon>Chaetomiaceae</taxon>
        <taxon>Achaetomium</taxon>
    </lineage>
</organism>
<comment type="pathway">
    <text evidence="2">Mycotoxin biosynthesis.</text>
</comment>
<evidence type="ECO:0000256" key="8">
    <source>
        <dbReference type="ARBA" id="ARBA00035112"/>
    </source>
</evidence>
<dbReference type="Proteomes" id="UP001303760">
    <property type="component" value="Unassembled WGS sequence"/>
</dbReference>
<evidence type="ECO:0000256" key="4">
    <source>
        <dbReference type="ARBA" id="ARBA00022989"/>
    </source>
</evidence>